<name>A0ABQ5CT74_9ASTR</name>
<dbReference type="Proteomes" id="UP001151760">
    <property type="component" value="Unassembled WGS sequence"/>
</dbReference>
<accession>A0ABQ5CT74</accession>
<keyword evidence="2" id="KW-1185">Reference proteome</keyword>
<proteinExistence type="predicted"/>
<dbReference type="EMBL" id="BQNB010014584">
    <property type="protein sequence ID" value="GJT29944.1"/>
    <property type="molecule type" value="Genomic_DNA"/>
</dbReference>
<gene>
    <name evidence="1" type="ORF">Tco_0910219</name>
</gene>
<evidence type="ECO:0000313" key="2">
    <source>
        <dbReference type="Proteomes" id="UP001151760"/>
    </source>
</evidence>
<sequence>MKGWDATSTTEKRISLMTSFLALVYLISPFVENDSPVSVLYRTFFDHCPILLKAGLSNFGPKPFRIFDKCIGNADLLEVISNSWAQSCDPVTSLTRNASQKKSREDLLQSLLDWDIKAEAGLIDDIDISKREEWIMDLNHLDQLHRMTLNKSINGLWYDSPSLIKQAAFDYFSSRFKEVSKLRPTFSSSNYLELSISMDEIKTAVLDCSGSKAPGPDAKVISSVIGPNQTAFISGRQILDGCLVANEIVRMVHIEKLKLMVFKFDFEKAFDRINWHFLH</sequence>
<reference evidence="1" key="1">
    <citation type="journal article" date="2022" name="Int. J. Mol. Sci.">
        <title>Draft Genome of Tanacetum Coccineum: Genomic Comparison of Closely Related Tanacetum-Family Plants.</title>
        <authorList>
            <person name="Yamashiro T."/>
            <person name="Shiraishi A."/>
            <person name="Nakayama K."/>
            <person name="Satake H."/>
        </authorList>
    </citation>
    <scope>NUCLEOTIDE SEQUENCE</scope>
</reference>
<protein>
    <recommendedName>
        <fullName evidence="3">Reverse transcriptase domain-containing protein</fullName>
    </recommendedName>
</protein>
<comment type="caution">
    <text evidence="1">The sequence shown here is derived from an EMBL/GenBank/DDBJ whole genome shotgun (WGS) entry which is preliminary data.</text>
</comment>
<organism evidence="1 2">
    <name type="scientific">Tanacetum coccineum</name>
    <dbReference type="NCBI Taxonomy" id="301880"/>
    <lineage>
        <taxon>Eukaryota</taxon>
        <taxon>Viridiplantae</taxon>
        <taxon>Streptophyta</taxon>
        <taxon>Embryophyta</taxon>
        <taxon>Tracheophyta</taxon>
        <taxon>Spermatophyta</taxon>
        <taxon>Magnoliopsida</taxon>
        <taxon>eudicotyledons</taxon>
        <taxon>Gunneridae</taxon>
        <taxon>Pentapetalae</taxon>
        <taxon>asterids</taxon>
        <taxon>campanulids</taxon>
        <taxon>Asterales</taxon>
        <taxon>Asteraceae</taxon>
        <taxon>Asteroideae</taxon>
        <taxon>Anthemideae</taxon>
        <taxon>Anthemidinae</taxon>
        <taxon>Tanacetum</taxon>
    </lineage>
</organism>
<evidence type="ECO:0000313" key="1">
    <source>
        <dbReference type="EMBL" id="GJT29944.1"/>
    </source>
</evidence>
<reference evidence="1" key="2">
    <citation type="submission" date="2022-01" db="EMBL/GenBank/DDBJ databases">
        <authorList>
            <person name="Yamashiro T."/>
            <person name="Shiraishi A."/>
            <person name="Satake H."/>
            <person name="Nakayama K."/>
        </authorList>
    </citation>
    <scope>NUCLEOTIDE SEQUENCE</scope>
</reference>
<evidence type="ECO:0008006" key="3">
    <source>
        <dbReference type="Google" id="ProtNLM"/>
    </source>
</evidence>